<dbReference type="Gene3D" id="3.40.1580.10">
    <property type="entry name" value="SMI1/KNR4-like"/>
    <property type="match status" value="1"/>
</dbReference>
<evidence type="ECO:0000313" key="1">
    <source>
        <dbReference type="EMBL" id="ANP52429.1"/>
    </source>
</evidence>
<evidence type="ECO:0000313" key="2">
    <source>
        <dbReference type="Proteomes" id="UP000092659"/>
    </source>
</evidence>
<evidence type="ECO:0008006" key="3">
    <source>
        <dbReference type="Google" id="ProtNLM"/>
    </source>
</evidence>
<accession>A0A1B1B0T9</accession>
<name>A0A1B1B0T9_9ACTN</name>
<sequence length="90" mass="9882">MHPLPADLAALLRESNGIEGEYGAGLIWSAKQIAFENATLRSNEDLAALYMPFDPLLFFADAGNGDLFALLPGLDRSDVFAWNHEEDSRT</sequence>
<dbReference type="Pfam" id="PF14568">
    <property type="entry name" value="SUKH_6"/>
    <property type="match status" value="1"/>
</dbReference>
<protein>
    <recommendedName>
        <fullName evidence="3">SMI1/KNR4 family protein</fullName>
    </recommendedName>
</protein>
<dbReference type="Proteomes" id="UP000092659">
    <property type="component" value="Chromosome"/>
</dbReference>
<dbReference type="SUPFAM" id="SSF160631">
    <property type="entry name" value="SMI1/KNR4-like"/>
    <property type="match status" value="1"/>
</dbReference>
<gene>
    <name evidence="1" type="ORF">AVL59_25420</name>
</gene>
<dbReference type="AlphaFoldDB" id="A0A1B1B0T9"/>
<dbReference type="OrthoDB" id="3478416at2"/>
<dbReference type="KEGG" id="sgs:AVL59_25420"/>
<reference evidence="1 2" key="1">
    <citation type="submission" date="2016-06" db="EMBL/GenBank/DDBJ databases">
        <title>Complete genome sequence of Streptomyces griseochromogenes ATCC 14511, the Blasticidin S producer.</title>
        <authorList>
            <person name="Wu L."/>
        </authorList>
    </citation>
    <scope>NUCLEOTIDE SEQUENCE [LARGE SCALE GENOMIC DNA]</scope>
    <source>
        <strain evidence="1 2">ATCC 14511</strain>
    </source>
</reference>
<dbReference type="EMBL" id="CP016279">
    <property type="protein sequence ID" value="ANP52429.1"/>
    <property type="molecule type" value="Genomic_DNA"/>
</dbReference>
<organism evidence="1 2">
    <name type="scientific">Streptomyces griseochromogenes</name>
    <dbReference type="NCBI Taxonomy" id="68214"/>
    <lineage>
        <taxon>Bacteria</taxon>
        <taxon>Bacillati</taxon>
        <taxon>Actinomycetota</taxon>
        <taxon>Actinomycetes</taxon>
        <taxon>Kitasatosporales</taxon>
        <taxon>Streptomycetaceae</taxon>
        <taxon>Streptomyces</taxon>
    </lineage>
</organism>
<proteinExistence type="predicted"/>
<dbReference type="InterPro" id="IPR037883">
    <property type="entry name" value="Knr4/Smi1-like_sf"/>
</dbReference>